<gene>
    <name evidence="5" type="ORF">Y919_10560</name>
</gene>
<dbReference type="SUPFAM" id="SSF56801">
    <property type="entry name" value="Acetyl-CoA synthetase-like"/>
    <property type="match status" value="1"/>
</dbReference>
<evidence type="ECO:0008006" key="7">
    <source>
        <dbReference type="Google" id="ProtNLM"/>
    </source>
</evidence>
<organism evidence="5 6">
    <name type="scientific">Caloranaerobacter azorensis H53214</name>
    <dbReference type="NCBI Taxonomy" id="1156417"/>
    <lineage>
        <taxon>Bacteria</taxon>
        <taxon>Bacillati</taxon>
        <taxon>Bacillota</taxon>
        <taxon>Tissierellia</taxon>
        <taxon>Tissierellales</taxon>
        <taxon>Thermohalobacteraceae</taxon>
        <taxon>Caloranaerobacter</taxon>
    </lineage>
</organism>
<dbReference type="Gene3D" id="3.40.50.12780">
    <property type="entry name" value="N-terminal domain of ligase-like"/>
    <property type="match status" value="1"/>
</dbReference>
<dbReference type="InterPro" id="IPR025110">
    <property type="entry name" value="AMP-bd_C"/>
</dbReference>
<proteinExistence type="inferred from homology"/>
<dbReference type="Gene3D" id="3.30.300.30">
    <property type="match status" value="1"/>
</dbReference>
<dbReference type="InterPro" id="IPR042099">
    <property type="entry name" value="ANL_N_sf"/>
</dbReference>
<comment type="similarity">
    <text evidence="1">Belongs to the ATP-dependent AMP-binding enzyme family.</text>
</comment>
<feature type="domain" description="AMP-binding enzyme C-terminal" evidence="4">
    <location>
        <begin position="417"/>
        <end position="491"/>
    </location>
</feature>
<feature type="domain" description="AMP-dependent synthetase/ligase" evidence="3">
    <location>
        <begin position="10"/>
        <end position="366"/>
    </location>
</feature>
<dbReference type="PROSITE" id="PS00455">
    <property type="entry name" value="AMP_BINDING"/>
    <property type="match status" value="1"/>
</dbReference>
<dbReference type="AlphaFoldDB" id="A0A096BG28"/>
<dbReference type="Pfam" id="PF00501">
    <property type="entry name" value="AMP-binding"/>
    <property type="match status" value="1"/>
</dbReference>
<accession>A0A096BG28</accession>
<dbReference type="Proteomes" id="UP000029622">
    <property type="component" value="Unassembled WGS sequence"/>
</dbReference>
<evidence type="ECO:0000256" key="1">
    <source>
        <dbReference type="ARBA" id="ARBA00006432"/>
    </source>
</evidence>
<evidence type="ECO:0000313" key="6">
    <source>
        <dbReference type="Proteomes" id="UP000029622"/>
    </source>
</evidence>
<name>A0A096BG28_9FIRM</name>
<dbReference type="InterPro" id="IPR045851">
    <property type="entry name" value="AMP-bd_C_sf"/>
</dbReference>
<dbReference type="STRING" id="1156417.Y919_10560"/>
<dbReference type="RefSeq" id="WP_035164578.1">
    <property type="nucleotide sequence ID" value="NZ_AZTB01000067.1"/>
</dbReference>
<evidence type="ECO:0000259" key="3">
    <source>
        <dbReference type="Pfam" id="PF00501"/>
    </source>
</evidence>
<keyword evidence="2" id="KW-0436">Ligase</keyword>
<dbReference type="PANTHER" id="PTHR43201">
    <property type="entry name" value="ACYL-COA SYNTHETASE"/>
    <property type="match status" value="1"/>
</dbReference>
<dbReference type="InterPro" id="IPR000873">
    <property type="entry name" value="AMP-dep_synth/lig_dom"/>
</dbReference>
<dbReference type="EMBL" id="AZTB01000067">
    <property type="protein sequence ID" value="KGG79678.1"/>
    <property type="molecule type" value="Genomic_DNA"/>
</dbReference>
<evidence type="ECO:0000259" key="4">
    <source>
        <dbReference type="Pfam" id="PF13193"/>
    </source>
</evidence>
<dbReference type="Pfam" id="PF13193">
    <property type="entry name" value="AMP-binding_C"/>
    <property type="match status" value="1"/>
</dbReference>
<sequence length="508" mass="56862">MKKLADKFYEIADLYPDKTAIWCDNKTITYRALANLVSQYSNYFLKNGIIYRDHIGIPMNNSIESVALILTAANLGVGLVPINPTLPMDAIRKAFAFGNVKHLIARRIFFEQCDKLGGLNIDGMKFCLDGEYDNTLSLANAMEMSSKRPIIKEVSGDETLILTMTSGSTGSPKPIDLTQNNKYQRVMAHVKLYNITKNDNVLAATPLYHSLAERLVLIPLLTGGTSVLLPRFTPNIWFDCVKNLKVTFTIAVSAQLSQIAELLSSPFIPEIESLRCVVSSSALLEPHVKNELIDKLKCEFHEIYGTSEVSTVTSINFKESLNKKQSVGKPIPEADIRIIKDNGELASTYEIGEIACKTSLMCNGYYGMPEIFCKSLQDGYFKTGDLGYLDEDGFLYFSGRKKEIIITGGINVYPSDIEKCVLKLPEVKECAAFAYPDERLGEVVALAVVIKPNCKLRKRAIKIQCARNLADFQQPHKIFFVDQLPRNAMGKLMKFKLIEYVRLHCLDE</sequence>
<reference evidence="5 6" key="1">
    <citation type="submission" date="2013-12" db="EMBL/GenBank/DDBJ databases">
        <title>Draft genome sequence of Caloranaerobacter sp. H53214.</title>
        <authorList>
            <person name="Jiang L.J."/>
            <person name="Shao Z.Z."/>
            <person name="Long M.N."/>
        </authorList>
    </citation>
    <scope>NUCLEOTIDE SEQUENCE [LARGE SCALE GENOMIC DNA]</scope>
    <source>
        <strain evidence="5 6">H53214</strain>
    </source>
</reference>
<dbReference type="InterPro" id="IPR020845">
    <property type="entry name" value="AMP-binding_CS"/>
</dbReference>
<dbReference type="GO" id="GO:0006631">
    <property type="term" value="P:fatty acid metabolic process"/>
    <property type="evidence" value="ECO:0007669"/>
    <property type="project" value="TreeGrafter"/>
</dbReference>
<evidence type="ECO:0000256" key="2">
    <source>
        <dbReference type="ARBA" id="ARBA00022598"/>
    </source>
</evidence>
<dbReference type="PANTHER" id="PTHR43201:SF5">
    <property type="entry name" value="MEDIUM-CHAIN ACYL-COA LIGASE ACSF2, MITOCHONDRIAL"/>
    <property type="match status" value="1"/>
</dbReference>
<protein>
    <recommendedName>
        <fullName evidence="7">Long-chain fatty acid--CoA ligase</fullName>
    </recommendedName>
</protein>
<comment type="caution">
    <text evidence="5">The sequence shown here is derived from an EMBL/GenBank/DDBJ whole genome shotgun (WGS) entry which is preliminary data.</text>
</comment>
<evidence type="ECO:0000313" key="5">
    <source>
        <dbReference type="EMBL" id="KGG79678.1"/>
    </source>
</evidence>
<dbReference type="GO" id="GO:0031956">
    <property type="term" value="F:medium-chain fatty acid-CoA ligase activity"/>
    <property type="evidence" value="ECO:0007669"/>
    <property type="project" value="TreeGrafter"/>
</dbReference>